<name>A0A2I2FIL2_ASPCN</name>
<dbReference type="GeneID" id="36518761"/>
<dbReference type="Proteomes" id="UP000234585">
    <property type="component" value="Unassembled WGS sequence"/>
</dbReference>
<evidence type="ECO:0000256" key="1">
    <source>
        <dbReference type="SAM" id="MobiDB-lite"/>
    </source>
</evidence>
<sequence>MPPPQGTQSHDKLILPSIPNEVPNHGFPNARNNTSTVLFARHHRSRSLYLASPRWYRNSLLASAGYLEFANAGDFAANVWNEVPVPRHAVILMAIGGPLALLMSLVAARDALLSWRNVRLLRGERRELLALKDELLLRRPTASGNGTDAAMIPLIEGRLRVGVRELGTEIVDRIAMDVLLGTGALLVGIGTLMAIAGSHPPVYRASNLLSGFVGNSFAAAFGVINAVWSWYLVCRFRRHDRACMSQDQTGGGEEAGTAVAAFKGKLHPRFLRLQVHAVVSGITGLVAGAASMVTARMWWGYVLLIPCMGLQVACNRVWRRYLGYDRPVVSTQPSAVSSAAPLGNESPPREPEKTSLPAQQYTASITSSSDSILPAPLSAPLTRPVGCSNPVNHAHKEGKQEQIHVEQILLTSLAETSAARAALDPIPSTLGALDRSSLEGVLSFVETHALFDSLCDWLVQDGRVPGGLHHAIFSSLRDGDTLVPSGLAARVSTTDHNRLKELCLTFLGDGGRHVLVCRERYLVELVGCTLADIPSTT</sequence>
<evidence type="ECO:0000313" key="3">
    <source>
        <dbReference type="EMBL" id="PLB40449.1"/>
    </source>
</evidence>
<dbReference type="OrthoDB" id="5089392at2759"/>
<reference evidence="3 4" key="1">
    <citation type="submission" date="2017-12" db="EMBL/GenBank/DDBJ databases">
        <authorList>
            <consortium name="DOE Joint Genome Institute"/>
            <person name="Haridas S."/>
            <person name="Kjaerbolling I."/>
            <person name="Vesth T.C."/>
            <person name="Frisvad J.C."/>
            <person name="Nybo J.L."/>
            <person name="Theobald S."/>
            <person name="Kuo A."/>
            <person name="Bowyer P."/>
            <person name="Matsuda Y."/>
            <person name="Mondo S."/>
            <person name="Lyhne E.K."/>
            <person name="Kogle M.E."/>
            <person name="Clum A."/>
            <person name="Lipzen A."/>
            <person name="Salamov A."/>
            <person name="Ngan C.Y."/>
            <person name="Daum C."/>
            <person name="Chiniquy J."/>
            <person name="Barry K."/>
            <person name="LaButti K."/>
            <person name="Simmons B.A."/>
            <person name="Magnuson J.K."/>
            <person name="Mortensen U.H."/>
            <person name="Larsen T.O."/>
            <person name="Grigoriev I.V."/>
            <person name="Baker S.E."/>
            <person name="Andersen M.R."/>
            <person name="Nordberg H.P."/>
            <person name="Cantor M.N."/>
            <person name="Hua S.X."/>
        </authorList>
    </citation>
    <scope>NUCLEOTIDE SEQUENCE [LARGE SCALE GENOMIC DNA]</scope>
    <source>
        <strain evidence="3 4">CBS 102.13</strain>
    </source>
</reference>
<protein>
    <recommendedName>
        <fullName evidence="5">Integral membrane protein</fullName>
    </recommendedName>
</protein>
<dbReference type="EMBL" id="KZ559124">
    <property type="protein sequence ID" value="PLB40449.1"/>
    <property type="molecule type" value="Genomic_DNA"/>
</dbReference>
<evidence type="ECO:0000313" key="4">
    <source>
        <dbReference type="Proteomes" id="UP000234585"/>
    </source>
</evidence>
<organism evidence="3 4">
    <name type="scientific">Aspergillus candidus</name>
    <dbReference type="NCBI Taxonomy" id="41067"/>
    <lineage>
        <taxon>Eukaryota</taxon>
        <taxon>Fungi</taxon>
        <taxon>Dikarya</taxon>
        <taxon>Ascomycota</taxon>
        <taxon>Pezizomycotina</taxon>
        <taxon>Eurotiomycetes</taxon>
        <taxon>Eurotiomycetidae</taxon>
        <taxon>Eurotiales</taxon>
        <taxon>Aspergillaceae</taxon>
        <taxon>Aspergillus</taxon>
        <taxon>Aspergillus subgen. Circumdati</taxon>
    </lineage>
</organism>
<evidence type="ECO:0008006" key="5">
    <source>
        <dbReference type="Google" id="ProtNLM"/>
    </source>
</evidence>
<dbReference type="STRING" id="41067.A0A2I2FIL2"/>
<dbReference type="AlphaFoldDB" id="A0A2I2FIL2"/>
<accession>A0A2I2FIL2</accession>
<keyword evidence="4" id="KW-1185">Reference proteome</keyword>
<keyword evidence="2" id="KW-1133">Transmembrane helix</keyword>
<gene>
    <name evidence="3" type="ORF">BDW47DRAFT_101128</name>
</gene>
<feature type="region of interest" description="Disordered" evidence="1">
    <location>
        <begin position="334"/>
        <end position="358"/>
    </location>
</feature>
<feature type="transmembrane region" description="Helical" evidence="2">
    <location>
        <begin position="273"/>
        <end position="292"/>
    </location>
</feature>
<keyword evidence="2" id="KW-0472">Membrane</keyword>
<feature type="transmembrane region" description="Helical" evidence="2">
    <location>
        <begin position="216"/>
        <end position="234"/>
    </location>
</feature>
<proteinExistence type="predicted"/>
<feature type="transmembrane region" description="Helical" evidence="2">
    <location>
        <begin position="174"/>
        <end position="196"/>
    </location>
</feature>
<dbReference type="RefSeq" id="XP_024674461.1">
    <property type="nucleotide sequence ID" value="XM_024811601.1"/>
</dbReference>
<keyword evidence="2" id="KW-0812">Transmembrane</keyword>
<evidence type="ECO:0000256" key="2">
    <source>
        <dbReference type="SAM" id="Phobius"/>
    </source>
</evidence>
<feature type="transmembrane region" description="Helical" evidence="2">
    <location>
        <begin position="89"/>
        <end position="112"/>
    </location>
</feature>